<evidence type="ECO:0000259" key="5">
    <source>
        <dbReference type="PROSITE" id="PS50002"/>
    </source>
</evidence>
<dbReference type="GO" id="GO:0016477">
    <property type="term" value="P:cell migration"/>
    <property type="evidence" value="ECO:0007669"/>
    <property type="project" value="TreeGrafter"/>
</dbReference>
<dbReference type="PROSITE" id="PS50001">
    <property type="entry name" value="SH2"/>
    <property type="match status" value="1"/>
</dbReference>
<dbReference type="SUPFAM" id="SSF50044">
    <property type="entry name" value="SH3-domain"/>
    <property type="match status" value="1"/>
</dbReference>
<dbReference type="PANTHER" id="PTHR45818">
    <property type="entry name" value="PROTEIN VAV"/>
    <property type="match status" value="1"/>
</dbReference>
<sequence length="161" mass="18434">FAEVLERSAAGDILMSCPHGTYLVRGRVRDQREYAISIRHNDEVKHIKIVAKEGKFHITETKRFKSLVQLVEYYQVHSLKEGFSALDTNLKYPYKGSMHRASESYKYLGRSEPQPIGVGIARYDYVARDRAELSFREGDVVKIYSKGVNGWWKGESCGRVG</sequence>
<evidence type="ECO:0000313" key="6">
    <source>
        <dbReference type="Ensembl" id="ENSPMAP00000002339.1"/>
    </source>
</evidence>
<dbReference type="GO" id="GO:0005737">
    <property type="term" value="C:cytoplasm"/>
    <property type="evidence" value="ECO:0007669"/>
    <property type="project" value="TreeGrafter"/>
</dbReference>
<reference evidence="6" key="1">
    <citation type="submission" date="2025-08" db="UniProtKB">
        <authorList>
            <consortium name="Ensembl"/>
        </authorList>
    </citation>
    <scope>IDENTIFICATION</scope>
</reference>
<protein>
    <submittedName>
        <fullName evidence="6">Uncharacterized protein</fullName>
    </submittedName>
</protein>
<dbReference type="GO" id="GO:0005085">
    <property type="term" value="F:guanyl-nucleotide exchange factor activity"/>
    <property type="evidence" value="ECO:0007669"/>
    <property type="project" value="TreeGrafter"/>
</dbReference>
<evidence type="ECO:0000256" key="1">
    <source>
        <dbReference type="ARBA" id="ARBA00022443"/>
    </source>
</evidence>
<feature type="domain" description="SH2" evidence="4">
    <location>
        <begin position="1"/>
        <end position="94"/>
    </location>
</feature>
<feature type="domain" description="SH3" evidence="5">
    <location>
        <begin position="114"/>
        <end position="161"/>
    </location>
</feature>
<dbReference type="Pfam" id="PF00017">
    <property type="entry name" value="SH2"/>
    <property type="match status" value="1"/>
</dbReference>
<dbReference type="PANTHER" id="PTHR45818:SF3">
    <property type="entry name" value="PROTEIN VAV"/>
    <property type="match status" value="1"/>
</dbReference>
<accession>S4RAV8</accession>
<dbReference type="InterPro" id="IPR000980">
    <property type="entry name" value="SH2"/>
</dbReference>
<dbReference type="STRING" id="7757.ENSPMAP00000002339"/>
<evidence type="ECO:0000259" key="4">
    <source>
        <dbReference type="PROSITE" id="PS50001"/>
    </source>
</evidence>
<dbReference type="Ensembl" id="ENSPMAT00000002350.1">
    <property type="protein sequence ID" value="ENSPMAP00000002339.1"/>
    <property type="gene ID" value="ENSPMAG00000002143.1"/>
</dbReference>
<dbReference type="InterPro" id="IPR036860">
    <property type="entry name" value="SH2_dom_sf"/>
</dbReference>
<dbReference type="Gene3D" id="2.30.30.40">
    <property type="entry name" value="SH3 Domains"/>
    <property type="match status" value="1"/>
</dbReference>
<dbReference type="AlphaFoldDB" id="S4RAV8"/>
<dbReference type="Pfam" id="PF00018">
    <property type="entry name" value="SH3_1"/>
    <property type="match status" value="1"/>
</dbReference>
<organism evidence="6">
    <name type="scientific">Petromyzon marinus</name>
    <name type="common">Sea lamprey</name>
    <dbReference type="NCBI Taxonomy" id="7757"/>
    <lineage>
        <taxon>Eukaryota</taxon>
        <taxon>Metazoa</taxon>
        <taxon>Chordata</taxon>
        <taxon>Craniata</taxon>
        <taxon>Vertebrata</taxon>
        <taxon>Cyclostomata</taxon>
        <taxon>Hyperoartia</taxon>
        <taxon>Petromyzontiformes</taxon>
        <taxon>Petromyzontidae</taxon>
        <taxon>Petromyzon</taxon>
    </lineage>
</organism>
<evidence type="ECO:0000256" key="3">
    <source>
        <dbReference type="PROSITE-ProRule" id="PRU00192"/>
    </source>
</evidence>
<dbReference type="GeneTree" id="ENSGT00940000159125"/>
<dbReference type="SMART" id="SM00252">
    <property type="entry name" value="SH2"/>
    <property type="match status" value="1"/>
</dbReference>
<dbReference type="HOGENOM" id="CLU_073864_1_0_1"/>
<dbReference type="PRINTS" id="PR00401">
    <property type="entry name" value="SH2DOMAIN"/>
</dbReference>
<keyword evidence="1 3" id="KW-0728">SH3 domain</keyword>
<reference evidence="6" key="2">
    <citation type="submission" date="2025-09" db="UniProtKB">
        <authorList>
            <consortium name="Ensembl"/>
        </authorList>
    </citation>
    <scope>IDENTIFICATION</scope>
</reference>
<dbReference type="PROSITE" id="PS50002">
    <property type="entry name" value="SH3"/>
    <property type="match status" value="1"/>
</dbReference>
<proteinExistence type="predicted"/>
<dbReference type="InterPro" id="IPR001452">
    <property type="entry name" value="SH3_domain"/>
</dbReference>
<keyword evidence="2" id="KW-0727">SH2 domain</keyword>
<evidence type="ECO:0000256" key="2">
    <source>
        <dbReference type="PROSITE-ProRule" id="PRU00191"/>
    </source>
</evidence>
<dbReference type="SUPFAM" id="SSF55550">
    <property type="entry name" value="SH2 domain"/>
    <property type="match status" value="1"/>
</dbReference>
<dbReference type="InterPro" id="IPR036028">
    <property type="entry name" value="SH3-like_dom_sf"/>
</dbReference>
<dbReference type="OMA" id="VELICCY"/>
<name>S4RAV8_PETMA</name>
<dbReference type="SMART" id="SM00326">
    <property type="entry name" value="SH3"/>
    <property type="match status" value="1"/>
</dbReference>
<dbReference type="Gene3D" id="3.30.505.10">
    <property type="entry name" value="SH2 domain"/>
    <property type="match status" value="1"/>
</dbReference>